<proteinExistence type="predicted"/>
<accession>G5J9I5</accession>
<dbReference type="AlphaFoldDB" id="G5J9I5"/>
<dbReference type="GeneID" id="88769684"/>
<sequence>MIHYHQLITSTRFGSGFEVTLPGDGTYFLLLDSFSNSLANYRFQVV</sequence>
<gene>
    <name evidence="1" type="ORF">CWATWH0003_4101</name>
</gene>
<dbReference type="PATRIC" id="fig|423471.3.peg.3847"/>
<dbReference type="RefSeq" id="WP_007312049.1">
    <property type="nucleotide sequence ID" value="NZ_AESD01000623.1"/>
</dbReference>
<dbReference type="Proteomes" id="UP000003477">
    <property type="component" value="Unassembled WGS sequence"/>
</dbReference>
<organism evidence="1 2">
    <name type="scientific">Crocosphaera watsonii WH 0003</name>
    <dbReference type="NCBI Taxonomy" id="423471"/>
    <lineage>
        <taxon>Bacteria</taxon>
        <taxon>Bacillati</taxon>
        <taxon>Cyanobacteriota</taxon>
        <taxon>Cyanophyceae</taxon>
        <taxon>Oscillatoriophycideae</taxon>
        <taxon>Chroococcales</taxon>
        <taxon>Aphanothecaceae</taxon>
        <taxon>Crocosphaera</taxon>
    </lineage>
</organism>
<dbReference type="EMBL" id="AESD01000623">
    <property type="protein sequence ID" value="EHJ11154.1"/>
    <property type="molecule type" value="Genomic_DNA"/>
</dbReference>
<reference evidence="1 2" key="1">
    <citation type="journal article" date="2011" name="Front. Microbiol.">
        <title>Two Strains of Crocosphaera watsonii with Highly Conserved Genomes are Distinguished by Strain-Specific Features.</title>
        <authorList>
            <person name="Bench S.R."/>
            <person name="Ilikchyan I.N."/>
            <person name="Tripp H.J."/>
            <person name="Zehr J.P."/>
        </authorList>
    </citation>
    <scope>NUCLEOTIDE SEQUENCE [LARGE SCALE GENOMIC DNA]</scope>
    <source>
        <strain evidence="1 2">WH 0003</strain>
    </source>
</reference>
<evidence type="ECO:0000313" key="2">
    <source>
        <dbReference type="Proteomes" id="UP000003477"/>
    </source>
</evidence>
<name>G5J9I5_CROWT</name>
<comment type="caution">
    <text evidence="1">The sequence shown here is derived from an EMBL/GenBank/DDBJ whole genome shotgun (WGS) entry which is preliminary data.</text>
</comment>
<protein>
    <submittedName>
        <fullName evidence="1">Uncharacterized protein</fullName>
    </submittedName>
</protein>
<evidence type="ECO:0000313" key="1">
    <source>
        <dbReference type="EMBL" id="EHJ11154.1"/>
    </source>
</evidence>